<dbReference type="AlphaFoldDB" id="A0A6S6UE83"/>
<dbReference type="Pfam" id="PF00106">
    <property type="entry name" value="adh_short"/>
    <property type="match status" value="1"/>
</dbReference>
<reference evidence="4" key="1">
    <citation type="submission" date="2020-01" db="EMBL/GenBank/DDBJ databases">
        <authorList>
            <person name="Meier V. D."/>
            <person name="Meier V D."/>
        </authorList>
    </citation>
    <scope>NUCLEOTIDE SEQUENCE</scope>
    <source>
        <strain evidence="4">HLG_WM_MAG_10</strain>
    </source>
</reference>
<comment type="similarity">
    <text evidence="1 3">Belongs to the short-chain dehydrogenases/reductases (SDR) family.</text>
</comment>
<evidence type="ECO:0000256" key="2">
    <source>
        <dbReference type="ARBA" id="ARBA00023002"/>
    </source>
</evidence>
<proteinExistence type="inferred from homology"/>
<dbReference type="PANTHER" id="PTHR42901:SF1">
    <property type="entry name" value="ALCOHOL DEHYDROGENASE"/>
    <property type="match status" value="1"/>
</dbReference>
<dbReference type="InterPro" id="IPR002347">
    <property type="entry name" value="SDR_fam"/>
</dbReference>
<evidence type="ECO:0000256" key="1">
    <source>
        <dbReference type="ARBA" id="ARBA00006484"/>
    </source>
</evidence>
<dbReference type="InterPro" id="IPR036291">
    <property type="entry name" value="NAD(P)-bd_dom_sf"/>
</dbReference>
<dbReference type="EMBL" id="CACVAQ010000539">
    <property type="protein sequence ID" value="CAA6830178.1"/>
    <property type="molecule type" value="Genomic_DNA"/>
</dbReference>
<dbReference type="GO" id="GO:0016491">
    <property type="term" value="F:oxidoreductase activity"/>
    <property type="evidence" value="ECO:0007669"/>
    <property type="project" value="UniProtKB-KW"/>
</dbReference>
<evidence type="ECO:0000313" key="4">
    <source>
        <dbReference type="EMBL" id="CAA6830178.1"/>
    </source>
</evidence>
<dbReference type="PANTHER" id="PTHR42901">
    <property type="entry name" value="ALCOHOL DEHYDROGENASE"/>
    <property type="match status" value="1"/>
</dbReference>
<dbReference type="PRINTS" id="PR00080">
    <property type="entry name" value="SDRFAMILY"/>
</dbReference>
<keyword evidence="2" id="KW-0560">Oxidoreductase</keyword>
<name>A0A6S6UE83_9BACT</name>
<dbReference type="PRINTS" id="PR00081">
    <property type="entry name" value="GDHRDH"/>
</dbReference>
<protein>
    <submittedName>
        <fullName evidence="4">Short-chain dehydrogenase/reductase SDR</fullName>
    </submittedName>
</protein>
<accession>A0A6S6UE83</accession>
<evidence type="ECO:0000256" key="3">
    <source>
        <dbReference type="RuleBase" id="RU000363"/>
    </source>
</evidence>
<dbReference type="Gene3D" id="3.40.50.720">
    <property type="entry name" value="NAD(P)-binding Rossmann-like Domain"/>
    <property type="match status" value="1"/>
</dbReference>
<sequence length="258" mass="27883">MKKVALITGASSGIGKELAFIHAEKGGDLILIARSEDKLNQLKVALEQKYAINVKVIVKDLTKPNSTLEIYNEVKNNSIQVDILINNAGFGGRGKFHERAWEEDLAMINLNIIALTSLTRYFLPDFVANNKGKILNVSSTASLLPGPLQAVYYATKAYVTSFSNAIAEELHDTNVTVTALLPGATKTEFANSSGMDKTDLFAKAASPKSVAMDGYKAMIAGKLDVISGVPLGQKMLLAAIPLTPKKMLLSQVRKMQEI</sequence>
<dbReference type="SUPFAM" id="SSF51735">
    <property type="entry name" value="NAD(P)-binding Rossmann-fold domains"/>
    <property type="match status" value="1"/>
</dbReference>
<organism evidence="4">
    <name type="scientific">uncultured Aureispira sp</name>
    <dbReference type="NCBI Taxonomy" id="1331704"/>
    <lineage>
        <taxon>Bacteria</taxon>
        <taxon>Pseudomonadati</taxon>
        <taxon>Bacteroidota</taxon>
        <taxon>Saprospiria</taxon>
        <taxon>Saprospirales</taxon>
        <taxon>Saprospiraceae</taxon>
        <taxon>Aureispira</taxon>
        <taxon>environmental samples</taxon>
    </lineage>
</organism>
<gene>
    <name evidence="4" type="ORF">HELGO_WM26824</name>
</gene>
<dbReference type="PIRSF" id="PIRSF000126">
    <property type="entry name" value="11-beta-HSD1"/>
    <property type="match status" value="1"/>
</dbReference>